<dbReference type="EMBL" id="MHPU01000039">
    <property type="protein sequence ID" value="OGZ87721.1"/>
    <property type="molecule type" value="Genomic_DNA"/>
</dbReference>
<dbReference type="Pfam" id="PF00188">
    <property type="entry name" value="CAP"/>
    <property type="match status" value="1"/>
</dbReference>
<comment type="caution">
    <text evidence="3">The sequence shown here is derived from an EMBL/GenBank/DDBJ whole genome shotgun (WGS) entry which is preliminary data.</text>
</comment>
<dbReference type="InterPro" id="IPR014044">
    <property type="entry name" value="CAP_dom"/>
</dbReference>
<keyword evidence="1" id="KW-0175">Coiled coil</keyword>
<gene>
    <name evidence="3" type="ORF">A2561_03455</name>
</gene>
<feature type="coiled-coil region" evidence="1">
    <location>
        <begin position="219"/>
        <end position="281"/>
    </location>
</feature>
<proteinExistence type="predicted"/>
<name>A0A1G2JMN7_9BACT</name>
<protein>
    <recommendedName>
        <fullName evidence="2">SCP domain-containing protein</fullName>
    </recommendedName>
</protein>
<dbReference type="Gene3D" id="3.40.33.10">
    <property type="entry name" value="CAP"/>
    <property type="match status" value="1"/>
</dbReference>
<dbReference type="CDD" id="cd05379">
    <property type="entry name" value="CAP_bacterial"/>
    <property type="match status" value="1"/>
</dbReference>
<dbReference type="InterPro" id="IPR035940">
    <property type="entry name" value="CAP_sf"/>
</dbReference>
<dbReference type="Proteomes" id="UP000178935">
    <property type="component" value="Unassembled WGS sequence"/>
</dbReference>
<sequence length="293" mass="32917">MNKIFLGILSIILIVLVFGAGIYFNNEIYSFFGGINKNIEDFKKTEIGNLINQVGNEVLNPSPLKVNNPFKNVVLTSEKVFLETNIQRNINGFLPLSRNAVLDKSALAKANDMFKNQYFEHNSPSGVSPAELVKSFGYNYIVTGENLILGNFDSEYKLVEAWMNSPGHRANILNKRYTEVGIAVVKGTYNGQTTWIGVQEFGLPLSACTKPDIDLKNQIDILKVKIDNLSLQIEQKKQEIDSISSNAKKFNMLAKEYNDLIREYENLANQIKILITKYNNEVSIFNNCVAGSN</sequence>
<evidence type="ECO:0000313" key="4">
    <source>
        <dbReference type="Proteomes" id="UP000178935"/>
    </source>
</evidence>
<accession>A0A1G2JMN7</accession>
<dbReference type="PANTHER" id="PTHR31157:SF1">
    <property type="entry name" value="SCP DOMAIN-CONTAINING PROTEIN"/>
    <property type="match status" value="1"/>
</dbReference>
<feature type="domain" description="SCP" evidence="2">
    <location>
        <begin position="87"/>
        <end position="196"/>
    </location>
</feature>
<dbReference type="AlphaFoldDB" id="A0A1G2JMN7"/>
<organism evidence="3 4">
    <name type="scientific">Candidatus Staskawiczbacteria bacterium RIFOXYD1_FULL_32_13</name>
    <dbReference type="NCBI Taxonomy" id="1802234"/>
    <lineage>
        <taxon>Bacteria</taxon>
        <taxon>Candidatus Staskawicziibacteriota</taxon>
    </lineage>
</organism>
<dbReference type="SUPFAM" id="SSF55797">
    <property type="entry name" value="PR-1-like"/>
    <property type="match status" value="1"/>
</dbReference>
<evidence type="ECO:0000256" key="1">
    <source>
        <dbReference type="SAM" id="Coils"/>
    </source>
</evidence>
<reference evidence="3 4" key="1">
    <citation type="journal article" date="2016" name="Nat. Commun.">
        <title>Thousands of microbial genomes shed light on interconnected biogeochemical processes in an aquifer system.</title>
        <authorList>
            <person name="Anantharaman K."/>
            <person name="Brown C.T."/>
            <person name="Hug L.A."/>
            <person name="Sharon I."/>
            <person name="Castelle C.J."/>
            <person name="Probst A.J."/>
            <person name="Thomas B.C."/>
            <person name="Singh A."/>
            <person name="Wilkins M.J."/>
            <person name="Karaoz U."/>
            <person name="Brodie E.L."/>
            <person name="Williams K.H."/>
            <person name="Hubbard S.S."/>
            <person name="Banfield J.F."/>
        </authorList>
    </citation>
    <scope>NUCLEOTIDE SEQUENCE [LARGE SCALE GENOMIC DNA]</scope>
</reference>
<evidence type="ECO:0000313" key="3">
    <source>
        <dbReference type="EMBL" id="OGZ87721.1"/>
    </source>
</evidence>
<evidence type="ECO:0000259" key="2">
    <source>
        <dbReference type="Pfam" id="PF00188"/>
    </source>
</evidence>
<dbReference type="PANTHER" id="PTHR31157">
    <property type="entry name" value="SCP DOMAIN-CONTAINING PROTEIN"/>
    <property type="match status" value="1"/>
</dbReference>